<dbReference type="PANTHER" id="PTHR24379:SF121">
    <property type="entry name" value="C2H2-TYPE DOMAIN-CONTAINING PROTEIN"/>
    <property type="match status" value="1"/>
</dbReference>
<dbReference type="PANTHER" id="PTHR24379">
    <property type="entry name" value="KRAB AND ZINC FINGER DOMAIN-CONTAINING"/>
    <property type="match status" value="1"/>
</dbReference>
<dbReference type="InterPro" id="IPR013087">
    <property type="entry name" value="Znf_C2H2_type"/>
</dbReference>
<evidence type="ECO:0000256" key="4">
    <source>
        <dbReference type="ARBA" id="ARBA00022833"/>
    </source>
</evidence>
<dbReference type="Proteomes" id="UP001186944">
    <property type="component" value="Unassembled WGS sequence"/>
</dbReference>
<evidence type="ECO:0000256" key="2">
    <source>
        <dbReference type="ARBA" id="ARBA00022737"/>
    </source>
</evidence>
<keyword evidence="8" id="KW-1185">Reference proteome</keyword>
<sequence length="343" mass="40173">MCSFKTKRQSHYLKHLKYHEKQPKLYHCKLCDFKTIRNGELRKHEVNHSGNVIACSLCKYVTDDQVAMNRHKRLKHGDKHFVRDHYVCLICKFKSVTLKKLEKHMQQHKSPEDEHVSLTMQYSCDICPYKTKRKEHLIRHKNVHSDHRPYLCDTCGQKFKRTDALTQHKLVHVDKQNRKYGFKCTKCNKGFRSQSHLQEHMAIHSTEKHFLCDICGAAFKTKSSQQKHIKNLHQSPRSFACQTCDKKFNTNYTLKRHERTHELLPYQKANNSNNVLVGQEFLNQTEVTVTPQDLVQVQDIIAPGIEETYDTTTDKLQQAFSSLNNENSTAIMYLSSSLPASWT</sequence>
<dbReference type="Pfam" id="PF00096">
    <property type="entry name" value="zf-C2H2"/>
    <property type="match status" value="5"/>
</dbReference>
<dbReference type="GO" id="GO:0008270">
    <property type="term" value="F:zinc ion binding"/>
    <property type="evidence" value="ECO:0007669"/>
    <property type="project" value="UniProtKB-KW"/>
</dbReference>
<dbReference type="FunFam" id="3.30.160.60:FF:000446">
    <property type="entry name" value="Zinc finger protein"/>
    <property type="match status" value="1"/>
</dbReference>
<dbReference type="Gene3D" id="3.30.160.60">
    <property type="entry name" value="Classic Zinc Finger"/>
    <property type="match status" value="7"/>
</dbReference>
<protein>
    <recommendedName>
        <fullName evidence="6">C2H2-type domain-containing protein</fullName>
    </recommendedName>
</protein>
<evidence type="ECO:0000259" key="6">
    <source>
        <dbReference type="PROSITE" id="PS50157"/>
    </source>
</evidence>
<gene>
    <name evidence="7" type="ORF">FSP39_011865</name>
</gene>
<keyword evidence="1" id="KW-0479">Metal-binding</keyword>
<name>A0AA88YIW6_PINIB</name>
<keyword evidence="3 5" id="KW-0863">Zinc-finger</keyword>
<dbReference type="PROSITE" id="PS00028">
    <property type="entry name" value="ZINC_FINGER_C2H2_1"/>
    <property type="match status" value="4"/>
</dbReference>
<feature type="domain" description="C2H2-type" evidence="6">
    <location>
        <begin position="210"/>
        <end position="238"/>
    </location>
</feature>
<feature type="domain" description="C2H2-type" evidence="6">
    <location>
        <begin position="182"/>
        <end position="209"/>
    </location>
</feature>
<reference evidence="7" key="1">
    <citation type="submission" date="2019-08" db="EMBL/GenBank/DDBJ databases">
        <title>The improved chromosome-level genome for the pearl oyster Pinctada fucata martensii using PacBio sequencing and Hi-C.</title>
        <authorList>
            <person name="Zheng Z."/>
        </authorList>
    </citation>
    <scope>NUCLEOTIDE SEQUENCE</scope>
    <source>
        <strain evidence="7">ZZ-2019</strain>
        <tissue evidence="7">Adductor muscle</tissue>
    </source>
</reference>
<feature type="domain" description="C2H2-type" evidence="6">
    <location>
        <begin position="239"/>
        <end position="261"/>
    </location>
</feature>
<keyword evidence="4" id="KW-0862">Zinc</keyword>
<evidence type="ECO:0000256" key="5">
    <source>
        <dbReference type="PROSITE-ProRule" id="PRU00042"/>
    </source>
</evidence>
<dbReference type="SUPFAM" id="SSF57667">
    <property type="entry name" value="beta-beta-alpha zinc fingers"/>
    <property type="match status" value="3"/>
</dbReference>
<feature type="domain" description="C2H2-type" evidence="6">
    <location>
        <begin position="26"/>
        <end position="53"/>
    </location>
</feature>
<evidence type="ECO:0000256" key="3">
    <source>
        <dbReference type="ARBA" id="ARBA00022771"/>
    </source>
</evidence>
<evidence type="ECO:0000256" key="1">
    <source>
        <dbReference type="ARBA" id="ARBA00022723"/>
    </source>
</evidence>
<organism evidence="7 8">
    <name type="scientific">Pinctada imbricata</name>
    <name type="common">Atlantic pearl-oyster</name>
    <name type="synonym">Pinctada martensii</name>
    <dbReference type="NCBI Taxonomy" id="66713"/>
    <lineage>
        <taxon>Eukaryota</taxon>
        <taxon>Metazoa</taxon>
        <taxon>Spiralia</taxon>
        <taxon>Lophotrochozoa</taxon>
        <taxon>Mollusca</taxon>
        <taxon>Bivalvia</taxon>
        <taxon>Autobranchia</taxon>
        <taxon>Pteriomorphia</taxon>
        <taxon>Pterioida</taxon>
        <taxon>Pterioidea</taxon>
        <taxon>Pteriidae</taxon>
        <taxon>Pinctada</taxon>
    </lineage>
</organism>
<feature type="domain" description="C2H2-type" evidence="6">
    <location>
        <begin position="150"/>
        <end position="177"/>
    </location>
</feature>
<dbReference type="AlphaFoldDB" id="A0AA88YIW6"/>
<dbReference type="SMART" id="SM00355">
    <property type="entry name" value="ZnF_C2H2"/>
    <property type="match status" value="9"/>
</dbReference>
<evidence type="ECO:0000313" key="7">
    <source>
        <dbReference type="EMBL" id="KAK3102506.1"/>
    </source>
</evidence>
<accession>A0AA88YIW6</accession>
<evidence type="ECO:0000313" key="8">
    <source>
        <dbReference type="Proteomes" id="UP001186944"/>
    </source>
</evidence>
<dbReference type="EMBL" id="VSWD01000005">
    <property type="protein sequence ID" value="KAK3102506.1"/>
    <property type="molecule type" value="Genomic_DNA"/>
</dbReference>
<comment type="caution">
    <text evidence="7">The sequence shown here is derived from an EMBL/GenBank/DDBJ whole genome shotgun (WGS) entry which is preliminary data.</text>
</comment>
<proteinExistence type="predicted"/>
<keyword evidence="2" id="KW-0677">Repeat</keyword>
<dbReference type="InterPro" id="IPR036236">
    <property type="entry name" value="Znf_C2H2_sf"/>
</dbReference>
<feature type="domain" description="C2H2-type" evidence="6">
    <location>
        <begin position="122"/>
        <end position="149"/>
    </location>
</feature>
<dbReference type="PROSITE" id="PS50157">
    <property type="entry name" value="ZINC_FINGER_C2H2_2"/>
    <property type="match status" value="6"/>
</dbReference>
<dbReference type="FunFam" id="3.30.160.60:FF:000065">
    <property type="entry name" value="B-cell CLL/lymphoma 6, member B"/>
    <property type="match status" value="1"/>
</dbReference>